<keyword evidence="2" id="KW-0472">Membrane</keyword>
<proteinExistence type="predicted"/>
<keyword evidence="5" id="KW-1185">Reference proteome</keyword>
<dbReference type="InterPro" id="IPR038731">
    <property type="entry name" value="RgtA/B/C-like"/>
</dbReference>
<feature type="transmembrane region" description="Helical" evidence="2">
    <location>
        <begin position="549"/>
        <end position="567"/>
    </location>
</feature>
<feature type="transmembrane region" description="Helical" evidence="2">
    <location>
        <begin position="464"/>
        <end position="486"/>
    </location>
</feature>
<feature type="transmembrane region" description="Helical" evidence="2">
    <location>
        <begin position="315"/>
        <end position="336"/>
    </location>
</feature>
<feature type="domain" description="Glycosyltransferase RgtA/B/C/D-like" evidence="3">
    <location>
        <begin position="191"/>
        <end position="325"/>
    </location>
</feature>
<comment type="caution">
    <text evidence="4">The sequence shown here is derived from an EMBL/GenBank/DDBJ whole genome shotgun (WGS) entry which is preliminary data.</text>
</comment>
<dbReference type="EMBL" id="BNJG01000001">
    <property type="protein sequence ID" value="GHO52286.1"/>
    <property type="molecule type" value="Genomic_DNA"/>
</dbReference>
<dbReference type="PANTHER" id="PTHR41710">
    <property type="entry name" value="GLYCOSYL TRANSFERASE, FAMILY 39"/>
    <property type="match status" value="1"/>
</dbReference>
<feature type="transmembrane region" description="Helical" evidence="2">
    <location>
        <begin position="245"/>
        <end position="265"/>
    </location>
</feature>
<feature type="transmembrane region" description="Helical" evidence="2">
    <location>
        <begin position="623"/>
        <end position="642"/>
    </location>
</feature>
<feature type="transmembrane region" description="Helical" evidence="2">
    <location>
        <begin position="410"/>
        <end position="431"/>
    </location>
</feature>
<feature type="transmembrane region" description="Helical" evidence="2">
    <location>
        <begin position="220"/>
        <end position="238"/>
    </location>
</feature>
<feature type="transmembrane region" description="Helical" evidence="2">
    <location>
        <begin position="125"/>
        <end position="144"/>
    </location>
</feature>
<evidence type="ECO:0000313" key="5">
    <source>
        <dbReference type="Proteomes" id="UP000654345"/>
    </source>
</evidence>
<feature type="transmembrane region" description="Helical" evidence="2">
    <location>
        <begin position="357"/>
        <end position="380"/>
    </location>
</feature>
<feature type="transmembrane region" description="Helical" evidence="2">
    <location>
        <begin position="579"/>
        <end position="602"/>
    </location>
</feature>
<dbReference type="RefSeq" id="WP_201369210.1">
    <property type="nucleotide sequence ID" value="NZ_BNJG01000001.1"/>
</dbReference>
<feature type="transmembrane region" description="Helical" evidence="2">
    <location>
        <begin position="517"/>
        <end position="537"/>
    </location>
</feature>
<evidence type="ECO:0000313" key="4">
    <source>
        <dbReference type="EMBL" id="GHO52286.1"/>
    </source>
</evidence>
<keyword evidence="2" id="KW-1133">Transmembrane helix</keyword>
<feature type="region of interest" description="Disordered" evidence="1">
    <location>
        <begin position="1"/>
        <end position="98"/>
    </location>
</feature>
<organism evidence="4 5">
    <name type="scientific">Ktedonobacter robiniae</name>
    <dbReference type="NCBI Taxonomy" id="2778365"/>
    <lineage>
        <taxon>Bacteria</taxon>
        <taxon>Bacillati</taxon>
        <taxon>Chloroflexota</taxon>
        <taxon>Ktedonobacteria</taxon>
        <taxon>Ktedonobacterales</taxon>
        <taxon>Ktedonobacteraceae</taxon>
        <taxon>Ktedonobacter</taxon>
    </lineage>
</organism>
<dbReference type="InterPro" id="IPR019962">
    <property type="entry name" value="CHP03663"/>
</dbReference>
<keyword evidence="2" id="KW-0812">Transmembrane</keyword>
<evidence type="ECO:0000256" key="2">
    <source>
        <dbReference type="SAM" id="Phobius"/>
    </source>
</evidence>
<feature type="transmembrane region" description="Helical" evidence="2">
    <location>
        <begin position="271"/>
        <end position="288"/>
    </location>
</feature>
<accession>A0ABQ3UHU1</accession>
<name>A0ABQ3UHU1_9CHLR</name>
<sequence length="845" mass="94817">MKRPDTDTRRDEHIPQPTIPDEQTQLEPPEEALGEGRAETQPEALDPALPLELSHAEVPGAGGERAASAQEQEHALVATREVAPSERESQTLEEEQPSFEAEAYAEKLQPSGQGFTFKLPSREQVIAWAPFLGLVLLGAILRFWNLGDKPLHHDESLHAYYSLMLMHNMENWLSCFSPTSSCYHYDPLLHGPFQFHAIALVYKICQLLGFSDNGVNTTTVRIAAATLGTVIVGLPFFIRDYLGKYGALLASFLLAISPSLVYFSRFAREDIYMACFTLLLVVSMARYCRDRSLKWLITGSVAFALSYATKEATFLTVAILGSFFVGLVVWDIAVRFPFAQDIPEGAPKAAKFLPRTWAPLALLVLAVVVAPVALTFFHYMHVVSLYINDPKTQPLANNFVANLKNITVAIVPWLGIALGIYVLVILMLEYFEKLPVYDGRRRGVAKSVDPVRQPLLDVVTTMPWMHWVFAILCGWAVFLILFTVLFTNIRGGIGDGIWQGLYYWLQQQQVARGEQPWYYYFMLIPLYEQIGLVFGLVGVVRCLRRPSRFRLFLVYWFVGSVFIYSWAGEKMPWLMIHMTMPMMLLAALGLQPAVVTVMDWACQRLNARASTPVGASRPLSSGRAFGSIAVLVLALLLLVPTLQNMFQVTYVHAADGPHEMMVYVQTTFDVNKVMAKVDAVDNKLYHGEKKLPVSVVSDATWPFAWYLRDYHQTTFLNIDSQNVCPPLSTNAPVVIVGGDCLATYKTLYKNQYVVSTYHMRTWWDEGYKPLPCVPTNTNNCAGQPTWGGVGPLLWLSYGDTPPAHAQFNLGSAASHVWNWWWYRQAIGSTDGSYDMAILVRKDLAT</sequence>
<dbReference type="NCBIfam" id="TIGR03663">
    <property type="entry name" value="flippase activity-associated protein Agl23"/>
    <property type="match status" value="1"/>
</dbReference>
<protein>
    <recommendedName>
        <fullName evidence="3">Glycosyltransferase RgtA/B/C/D-like domain-containing protein</fullName>
    </recommendedName>
</protein>
<dbReference type="PANTHER" id="PTHR41710:SF2">
    <property type="entry name" value="GLYCOSYL TRANSFERASE FAMILY 39_83 DOMAIN-CONTAINING PROTEIN"/>
    <property type="match status" value="1"/>
</dbReference>
<gene>
    <name evidence="4" type="ORF">KSB_07610</name>
</gene>
<feature type="compositionally biased region" description="Basic and acidic residues" evidence="1">
    <location>
        <begin position="1"/>
        <end position="14"/>
    </location>
</feature>
<dbReference type="Proteomes" id="UP000654345">
    <property type="component" value="Unassembled WGS sequence"/>
</dbReference>
<evidence type="ECO:0000259" key="3">
    <source>
        <dbReference type="Pfam" id="PF13231"/>
    </source>
</evidence>
<dbReference type="Pfam" id="PF13231">
    <property type="entry name" value="PMT_2"/>
    <property type="match status" value="1"/>
</dbReference>
<reference evidence="4 5" key="1">
    <citation type="journal article" date="2021" name="Int. J. Syst. Evol. Microbiol.">
        <title>Reticulibacter mediterranei gen. nov., sp. nov., within the new family Reticulibacteraceae fam. nov., and Ktedonospora formicarum gen. nov., sp. nov., Ktedonobacter robiniae sp. nov., Dictyobacter formicarum sp. nov. and Dictyobacter arantiisoli sp. nov., belonging to the class Ktedonobacteria.</title>
        <authorList>
            <person name="Yabe S."/>
            <person name="Zheng Y."/>
            <person name="Wang C.M."/>
            <person name="Sakai Y."/>
            <person name="Abe K."/>
            <person name="Yokota A."/>
            <person name="Donadio S."/>
            <person name="Cavaletti L."/>
            <person name="Monciardini P."/>
        </authorList>
    </citation>
    <scope>NUCLEOTIDE SEQUENCE [LARGE SCALE GENOMIC DNA]</scope>
    <source>
        <strain evidence="4 5">SOSP1-30</strain>
    </source>
</reference>
<feature type="compositionally biased region" description="Low complexity" evidence="1">
    <location>
        <begin position="42"/>
        <end position="53"/>
    </location>
</feature>
<evidence type="ECO:0000256" key="1">
    <source>
        <dbReference type="SAM" id="MobiDB-lite"/>
    </source>
</evidence>